<accession>A0ABS7G4Q7</accession>
<keyword evidence="3" id="KW-1185">Reference proteome</keyword>
<proteinExistence type="predicted"/>
<comment type="caution">
    <text evidence="2">The sequence shown here is derived from an EMBL/GenBank/DDBJ whole genome shotgun (WGS) entry which is preliminary data.</text>
</comment>
<gene>
    <name evidence="2" type="ORF">K1Y72_35385</name>
</gene>
<name>A0ABS7G4Q7_9ACTN</name>
<dbReference type="Proteomes" id="UP000774570">
    <property type="component" value="Unassembled WGS sequence"/>
</dbReference>
<dbReference type="EMBL" id="JAIBOA010000039">
    <property type="protein sequence ID" value="MBW8487682.1"/>
    <property type="molecule type" value="Genomic_DNA"/>
</dbReference>
<evidence type="ECO:0000313" key="3">
    <source>
        <dbReference type="Proteomes" id="UP000774570"/>
    </source>
</evidence>
<dbReference type="InterPro" id="IPR049747">
    <property type="entry name" value="SCO2522-like"/>
</dbReference>
<reference evidence="2 3" key="1">
    <citation type="submission" date="2021-07" db="EMBL/GenBank/DDBJ databases">
        <title>Actinomadura sp. PM05-2 isolated from lichen.</title>
        <authorList>
            <person name="Somphong A."/>
            <person name="Phongsopitanun W."/>
            <person name="Tanasupawat S."/>
            <person name="Peongsungnone V."/>
        </authorList>
    </citation>
    <scope>NUCLEOTIDE SEQUENCE [LARGE SCALE GENOMIC DNA]</scope>
    <source>
        <strain evidence="2 3">PM05-2</strain>
    </source>
</reference>
<evidence type="ECO:0000256" key="1">
    <source>
        <dbReference type="SAM" id="MobiDB-lite"/>
    </source>
</evidence>
<dbReference type="RefSeq" id="WP_220170918.1">
    <property type="nucleotide sequence ID" value="NZ_JAIBOA010000039.1"/>
</dbReference>
<sequence>MTVPELDAKALTDRIRVERVPRSHLSLELGHLYMEDLLAGPDALRRYFAGIAPWAEFVRSRHAARRVSTCFMVDEYFSAVRKPADLIPELVEAAAAAGLTIDYLARESACADAGGVSPAELVLERVTPDPPPGTDGTRPPARASGWLTNSEGMARPHRPSEAMAAPRRWEPPRQNDVRLHSICLDVQLWSETDGGRLWSCAFLSAVWQLLRLGVLRDEGRAVVVPERWDGPYPAEWGDLPPVVRLAERAHPFTAYRTMTLLETRFADVEAAVRLILGQVAVDPVVRAQVAEQASREGVDVPDELVRRVAHVFTDDL</sequence>
<organism evidence="2 3">
    <name type="scientific">Actinomadura parmotrematis</name>
    <dbReference type="NCBI Taxonomy" id="2864039"/>
    <lineage>
        <taxon>Bacteria</taxon>
        <taxon>Bacillati</taxon>
        <taxon>Actinomycetota</taxon>
        <taxon>Actinomycetes</taxon>
        <taxon>Streptosporangiales</taxon>
        <taxon>Thermomonosporaceae</taxon>
        <taxon>Actinomadura</taxon>
    </lineage>
</organism>
<evidence type="ECO:0000313" key="2">
    <source>
        <dbReference type="EMBL" id="MBW8487682.1"/>
    </source>
</evidence>
<dbReference type="NCBIfam" id="NF040566">
    <property type="entry name" value="SCO2522_fam"/>
    <property type="match status" value="1"/>
</dbReference>
<feature type="region of interest" description="Disordered" evidence="1">
    <location>
        <begin position="127"/>
        <end position="169"/>
    </location>
</feature>
<protein>
    <submittedName>
        <fullName evidence="2">Uncharacterized protein</fullName>
    </submittedName>
</protein>